<evidence type="ECO:0000256" key="1">
    <source>
        <dbReference type="ARBA" id="ARBA00001962"/>
    </source>
</evidence>
<evidence type="ECO:0000313" key="9">
    <source>
        <dbReference type="Proteomes" id="UP001143362"/>
    </source>
</evidence>
<dbReference type="SUPFAM" id="SSF50022">
    <property type="entry name" value="ISP domain"/>
    <property type="match status" value="1"/>
</dbReference>
<proteinExistence type="predicted"/>
<dbReference type="Proteomes" id="UP001143362">
    <property type="component" value="Unassembled WGS sequence"/>
</dbReference>
<keyword evidence="5" id="KW-0408">Iron</keyword>
<dbReference type="Pfam" id="PF00355">
    <property type="entry name" value="Rieske"/>
    <property type="match status" value="1"/>
</dbReference>
<keyword evidence="2" id="KW-0001">2Fe-2S</keyword>
<comment type="cofactor">
    <cofactor evidence="1">
        <name>Fe cation</name>
        <dbReference type="ChEBI" id="CHEBI:24875"/>
    </cofactor>
</comment>
<dbReference type="Gene3D" id="2.102.10.10">
    <property type="entry name" value="Rieske [2Fe-2S] iron-sulphur domain"/>
    <property type="match status" value="1"/>
</dbReference>
<dbReference type="PANTHER" id="PTHR21266">
    <property type="entry name" value="IRON-SULFUR DOMAIN CONTAINING PROTEIN"/>
    <property type="match status" value="1"/>
</dbReference>
<dbReference type="RefSeq" id="WP_279245604.1">
    <property type="nucleotide sequence ID" value="NZ_SHNN01000002.1"/>
</dbReference>
<accession>A0ABT3TH53</accession>
<evidence type="ECO:0000256" key="2">
    <source>
        <dbReference type="ARBA" id="ARBA00022714"/>
    </source>
</evidence>
<sequence>MNTAVPDPYVIKGSLPDRYPRGWFCIGADYEFTTQPTKLDYFGTSLVAYRGQETGQLHILDAYCPHMGANLAGEGSQVVGESVICPFHHWSWGADGFCNHIPYANKIPARARIKSWPVVEQNQLVFVWYDPDGGPPLPEQEIPRDEEVFEDTYTPWVIQRVVVESNCRELIDNMADKAHFGPVHGSQSINLFQNISEGHRYTQLMNGSSPMGDMESEATYHGPGYMLHRLTHHLVTGETSKFMSLVMNVPTSMESFEFLAGFKYPIPPGMQGNPMAQIAYVRQLMEDNHQGVFADLAIWKDKVVIDNPILCDGDGPVTKLRQWYNQFLVPVDEVPAAMQERKEYDKSQPITFNPVPVAGPTH</sequence>
<evidence type="ECO:0000313" key="8">
    <source>
        <dbReference type="EMBL" id="MCX2981606.1"/>
    </source>
</evidence>
<gene>
    <name evidence="8" type="ORF">EYC98_12105</name>
</gene>
<dbReference type="InterPro" id="IPR050584">
    <property type="entry name" value="Cholesterol_7-desaturase"/>
</dbReference>
<dbReference type="Gene3D" id="3.90.380.10">
    <property type="entry name" value="Naphthalene 1,2-dioxygenase Alpha Subunit, Chain A, domain 1"/>
    <property type="match status" value="1"/>
</dbReference>
<dbReference type="SUPFAM" id="SSF55961">
    <property type="entry name" value="Bet v1-like"/>
    <property type="match status" value="1"/>
</dbReference>
<dbReference type="InterPro" id="IPR036922">
    <property type="entry name" value="Rieske_2Fe-2S_sf"/>
</dbReference>
<dbReference type="InterPro" id="IPR045605">
    <property type="entry name" value="KshA-like_C"/>
</dbReference>
<comment type="caution">
    <text evidence="8">The sequence shown here is derived from an EMBL/GenBank/DDBJ whole genome shotgun (WGS) entry which is preliminary data.</text>
</comment>
<feature type="domain" description="Rieske" evidence="7">
    <location>
        <begin position="23"/>
        <end position="127"/>
    </location>
</feature>
<keyword evidence="3" id="KW-0479">Metal-binding</keyword>
<evidence type="ECO:0000259" key="7">
    <source>
        <dbReference type="PROSITE" id="PS51296"/>
    </source>
</evidence>
<dbReference type="PANTHER" id="PTHR21266:SF60">
    <property type="entry name" value="3-KETOSTEROID-9-ALPHA-MONOOXYGENASE, OXYGENASE COMPONENT"/>
    <property type="match status" value="1"/>
</dbReference>
<dbReference type="PROSITE" id="PS51296">
    <property type="entry name" value="RIESKE"/>
    <property type="match status" value="1"/>
</dbReference>
<evidence type="ECO:0000256" key="3">
    <source>
        <dbReference type="ARBA" id="ARBA00022723"/>
    </source>
</evidence>
<keyword evidence="4" id="KW-0560">Oxidoreductase</keyword>
<name>A0ABT3TH53_9GAMM</name>
<keyword evidence="6" id="KW-0411">Iron-sulfur</keyword>
<organism evidence="8 9">
    <name type="scientific">Candidatus Litorirhabdus singularis</name>
    <dbReference type="NCBI Taxonomy" id="2518993"/>
    <lineage>
        <taxon>Bacteria</taxon>
        <taxon>Pseudomonadati</taxon>
        <taxon>Pseudomonadota</taxon>
        <taxon>Gammaproteobacteria</taxon>
        <taxon>Cellvibrionales</taxon>
        <taxon>Halieaceae</taxon>
        <taxon>Candidatus Litorirhabdus</taxon>
    </lineage>
</organism>
<dbReference type="InterPro" id="IPR017941">
    <property type="entry name" value="Rieske_2Fe-2S"/>
</dbReference>
<keyword evidence="9" id="KW-1185">Reference proteome</keyword>
<dbReference type="EMBL" id="SHNN01000002">
    <property type="protein sequence ID" value="MCX2981606.1"/>
    <property type="molecule type" value="Genomic_DNA"/>
</dbReference>
<evidence type="ECO:0000256" key="5">
    <source>
        <dbReference type="ARBA" id="ARBA00023004"/>
    </source>
</evidence>
<reference evidence="8" key="1">
    <citation type="submission" date="2019-02" db="EMBL/GenBank/DDBJ databases">
        <authorList>
            <person name="Li S.-H."/>
        </authorList>
    </citation>
    <scope>NUCLEOTIDE SEQUENCE</scope>
    <source>
        <strain evidence="8">IMCC14734</strain>
    </source>
</reference>
<dbReference type="Pfam" id="PF19298">
    <property type="entry name" value="KshA_C"/>
    <property type="match status" value="1"/>
</dbReference>
<protein>
    <submittedName>
        <fullName evidence="8">3-ketosteroid-9-alpha-hydroxylase</fullName>
    </submittedName>
</protein>
<evidence type="ECO:0000256" key="4">
    <source>
        <dbReference type="ARBA" id="ARBA00023002"/>
    </source>
</evidence>
<evidence type="ECO:0000256" key="6">
    <source>
        <dbReference type="ARBA" id="ARBA00023014"/>
    </source>
</evidence>